<keyword evidence="5" id="KW-0460">Magnesium</keyword>
<dbReference type="NCBIfam" id="NF045485">
    <property type="entry name" value="FPPsyn"/>
    <property type="match status" value="1"/>
</dbReference>
<evidence type="ECO:0000256" key="4">
    <source>
        <dbReference type="ARBA" id="ARBA00022723"/>
    </source>
</evidence>
<dbReference type="Proteomes" id="UP000652567">
    <property type="component" value="Unassembled WGS sequence"/>
</dbReference>
<dbReference type="PANTHER" id="PTHR43281:SF1">
    <property type="entry name" value="FARNESYL DIPHOSPHATE SYNTHASE"/>
    <property type="match status" value="1"/>
</dbReference>
<dbReference type="InterPro" id="IPR033749">
    <property type="entry name" value="Polyprenyl_synt_CS"/>
</dbReference>
<organism evidence="8 9">
    <name type="scientific">Cellvibrio polysaccharolyticus</name>
    <dbReference type="NCBI Taxonomy" id="2082724"/>
    <lineage>
        <taxon>Bacteria</taxon>
        <taxon>Pseudomonadati</taxon>
        <taxon>Pseudomonadota</taxon>
        <taxon>Gammaproteobacteria</taxon>
        <taxon>Cellvibrionales</taxon>
        <taxon>Cellvibrionaceae</taxon>
        <taxon>Cellvibrio</taxon>
    </lineage>
</organism>
<dbReference type="PROSITE" id="PS00723">
    <property type="entry name" value="POLYPRENYL_SYNTHASE_1"/>
    <property type="match status" value="1"/>
</dbReference>
<dbReference type="GO" id="GO:0046872">
    <property type="term" value="F:metal ion binding"/>
    <property type="evidence" value="ECO:0007669"/>
    <property type="project" value="UniProtKB-KW"/>
</dbReference>
<dbReference type="InterPro" id="IPR008949">
    <property type="entry name" value="Isoprenoid_synthase_dom_sf"/>
</dbReference>
<dbReference type="CDD" id="cd00685">
    <property type="entry name" value="Trans_IPPS_HT"/>
    <property type="match status" value="1"/>
</dbReference>
<dbReference type="SFLD" id="SFLDS00005">
    <property type="entry name" value="Isoprenoid_Synthase_Type_I"/>
    <property type="match status" value="1"/>
</dbReference>
<evidence type="ECO:0000256" key="3">
    <source>
        <dbReference type="ARBA" id="ARBA00022679"/>
    </source>
</evidence>
<proteinExistence type="inferred from homology"/>
<keyword evidence="3 7" id="KW-0808">Transferase</keyword>
<keyword evidence="9" id="KW-1185">Reference proteome</keyword>
<dbReference type="PANTHER" id="PTHR43281">
    <property type="entry name" value="FARNESYL DIPHOSPHATE SYNTHASE"/>
    <property type="match status" value="1"/>
</dbReference>
<sequence length="300" mass="32007">MSESLTALMAACQQRIDHTLDQQLPLVNDSTRLREAMRYGLFSGGKRVRPVLVRAAGLAITGGTLNAQQDIILDRIGAAMEAIHAYSLVHDDLPAMDDDDLRRGKPTCHIAFDEALAILAGDALQTFAFELISNLPELPPAVVVTLIQQLARASGMSGMVLGQAIDLAAVNHRIDLAQLENMHRHKTGALIRASVLMGAIAMGADAKQLTALEQYAAAIGLSFQVHDDILDVIADTATLGKQQGADAALNKPTYVSLLGLTAAQAKAKALHEEALAALSEFATSADYLRQISAYIIERGH</sequence>
<dbReference type="EMBL" id="PRDL01000001">
    <property type="protein sequence ID" value="MBE8716013.1"/>
    <property type="molecule type" value="Genomic_DNA"/>
</dbReference>
<evidence type="ECO:0000256" key="5">
    <source>
        <dbReference type="ARBA" id="ARBA00022842"/>
    </source>
</evidence>
<evidence type="ECO:0000313" key="8">
    <source>
        <dbReference type="EMBL" id="MBE8716013.1"/>
    </source>
</evidence>
<dbReference type="SFLD" id="SFLDG01017">
    <property type="entry name" value="Polyprenyl_Transferase_Like"/>
    <property type="match status" value="1"/>
</dbReference>
<keyword evidence="4" id="KW-0479">Metal-binding</keyword>
<evidence type="ECO:0000256" key="1">
    <source>
        <dbReference type="ARBA" id="ARBA00001946"/>
    </source>
</evidence>
<accession>A0A928V1E0</accession>
<dbReference type="SUPFAM" id="SSF48576">
    <property type="entry name" value="Terpenoid synthases"/>
    <property type="match status" value="1"/>
</dbReference>
<comment type="similarity">
    <text evidence="2 7">Belongs to the FPP/GGPP synthase family.</text>
</comment>
<dbReference type="FunFam" id="1.10.600.10:FF:000001">
    <property type="entry name" value="Geranylgeranyl diphosphate synthase"/>
    <property type="match status" value="1"/>
</dbReference>
<dbReference type="InterPro" id="IPR000092">
    <property type="entry name" value="Polyprenyl_synt"/>
</dbReference>
<evidence type="ECO:0000256" key="6">
    <source>
        <dbReference type="ARBA" id="ARBA00023229"/>
    </source>
</evidence>
<dbReference type="GO" id="GO:0008654">
    <property type="term" value="P:phospholipid biosynthetic process"/>
    <property type="evidence" value="ECO:0007669"/>
    <property type="project" value="UniProtKB-ARBA"/>
</dbReference>
<comment type="caution">
    <text evidence="8">The sequence shown here is derived from an EMBL/GenBank/DDBJ whole genome shotgun (WGS) entry which is preliminary data.</text>
</comment>
<keyword evidence="6" id="KW-0414">Isoprene biosynthesis</keyword>
<name>A0A928V1E0_9GAMM</name>
<comment type="cofactor">
    <cofactor evidence="1">
        <name>Mg(2+)</name>
        <dbReference type="ChEBI" id="CHEBI:18420"/>
    </cofactor>
</comment>
<dbReference type="RefSeq" id="WP_193906784.1">
    <property type="nucleotide sequence ID" value="NZ_PRDL01000001.1"/>
</dbReference>
<dbReference type="GO" id="GO:0016114">
    <property type="term" value="P:terpenoid biosynthetic process"/>
    <property type="evidence" value="ECO:0007669"/>
    <property type="project" value="UniProtKB-ARBA"/>
</dbReference>
<dbReference type="GO" id="GO:0005737">
    <property type="term" value="C:cytoplasm"/>
    <property type="evidence" value="ECO:0007669"/>
    <property type="project" value="UniProtKB-ARBA"/>
</dbReference>
<gene>
    <name evidence="8" type="ORF">C4F51_02280</name>
</gene>
<evidence type="ECO:0000256" key="2">
    <source>
        <dbReference type="ARBA" id="ARBA00006706"/>
    </source>
</evidence>
<evidence type="ECO:0000256" key="7">
    <source>
        <dbReference type="RuleBase" id="RU004466"/>
    </source>
</evidence>
<dbReference type="GO" id="GO:0004659">
    <property type="term" value="F:prenyltransferase activity"/>
    <property type="evidence" value="ECO:0007669"/>
    <property type="project" value="InterPro"/>
</dbReference>
<dbReference type="InterPro" id="IPR053378">
    <property type="entry name" value="Prenyl_diphosphate_synthase"/>
</dbReference>
<reference evidence="8" key="1">
    <citation type="submission" date="2018-07" db="EMBL/GenBank/DDBJ databases">
        <title>Genome assembly of strain Ka43.</title>
        <authorList>
            <person name="Kukolya J."/>
            <person name="Nagy I."/>
            <person name="Horvath B."/>
            <person name="Toth A."/>
        </authorList>
    </citation>
    <scope>NUCLEOTIDE SEQUENCE</scope>
    <source>
        <strain evidence="8">KB43</strain>
    </source>
</reference>
<dbReference type="Gene3D" id="1.10.600.10">
    <property type="entry name" value="Farnesyl Diphosphate Synthase"/>
    <property type="match status" value="1"/>
</dbReference>
<dbReference type="PROSITE" id="PS00444">
    <property type="entry name" value="POLYPRENYL_SYNTHASE_2"/>
    <property type="match status" value="1"/>
</dbReference>
<evidence type="ECO:0000313" key="9">
    <source>
        <dbReference type="Proteomes" id="UP000652567"/>
    </source>
</evidence>
<dbReference type="AlphaFoldDB" id="A0A928V1E0"/>
<dbReference type="Pfam" id="PF00348">
    <property type="entry name" value="polyprenyl_synt"/>
    <property type="match status" value="1"/>
</dbReference>
<protein>
    <submittedName>
        <fullName evidence="8">Geranyl transferase</fullName>
    </submittedName>
</protein>